<evidence type="ECO:0000313" key="1">
    <source>
        <dbReference type="EMBL" id="RRG24239.1"/>
    </source>
</evidence>
<dbReference type="OrthoDB" id="1120260at2"/>
<dbReference type="Proteomes" id="UP000285794">
    <property type="component" value="Unassembled WGS sequence"/>
</dbReference>
<reference evidence="1 2" key="1">
    <citation type="submission" date="2018-07" db="EMBL/GenBank/DDBJ databases">
        <title>Draft genome sequence of Ancylomarina sp. M1P.</title>
        <authorList>
            <person name="Yadav S."/>
            <person name="Villanueva L."/>
            <person name="Damste J.S.S."/>
        </authorList>
    </citation>
    <scope>NUCLEOTIDE SEQUENCE [LARGE SCALE GENOMIC DNA]</scope>
    <source>
        <strain evidence="1 2">M1P</strain>
    </source>
</reference>
<protein>
    <submittedName>
        <fullName evidence="1">Uncharacterized protein</fullName>
    </submittedName>
</protein>
<comment type="caution">
    <text evidence="1">The sequence shown here is derived from an EMBL/GenBank/DDBJ whole genome shotgun (WGS) entry which is preliminary data.</text>
</comment>
<sequence>MRRFVYPVNLTSTSSSDKTESLSFDDYNKIVSVAWVGKSENNLDVELRTHNGKKPIVDFVPIEFLKLGSDRTELELNHPIENNQIKIKLSHGGGAVKGSLVFTMEK</sequence>
<proteinExistence type="predicted"/>
<dbReference type="RefSeq" id="WP_125029549.1">
    <property type="nucleotide sequence ID" value="NZ_JAPXVP010000002.1"/>
</dbReference>
<dbReference type="EMBL" id="QQWG01000002">
    <property type="protein sequence ID" value="RRG24239.1"/>
    <property type="molecule type" value="Genomic_DNA"/>
</dbReference>
<organism evidence="1 2">
    <name type="scientific">Ancylomarina euxinus</name>
    <dbReference type="NCBI Taxonomy" id="2283627"/>
    <lineage>
        <taxon>Bacteria</taxon>
        <taxon>Pseudomonadati</taxon>
        <taxon>Bacteroidota</taxon>
        <taxon>Bacteroidia</taxon>
        <taxon>Marinilabiliales</taxon>
        <taxon>Marinifilaceae</taxon>
        <taxon>Ancylomarina</taxon>
    </lineage>
</organism>
<dbReference type="AlphaFoldDB" id="A0A425Y6V5"/>
<accession>A0A425Y6V5</accession>
<keyword evidence="2" id="KW-1185">Reference proteome</keyword>
<gene>
    <name evidence="1" type="ORF">DWB61_03745</name>
</gene>
<name>A0A425Y6V5_9BACT</name>
<evidence type="ECO:0000313" key="2">
    <source>
        <dbReference type="Proteomes" id="UP000285794"/>
    </source>
</evidence>